<dbReference type="InterPro" id="IPR012660">
    <property type="entry name" value="YiiD_C"/>
</dbReference>
<keyword evidence="3" id="KW-1185">Reference proteome</keyword>
<dbReference type="CDD" id="cd03440">
    <property type="entry name" value="hot_dog"/>
    <property type="match status" value="1"/>
</dbReference>
<feature type="domain" description="Thioesterase putative" evidence="1">
    <location>
        <begin position="13"/>
        <end position="154"/>
    </location>
</feature>
<evidence type="ECO:0000313" key="3">
    <source>
        <dbReference type="Proteomes" id="UP000613768"/>
    </source>
</evidence>
<proteinExistence type="predicted"/>
<dbReference type="Proteomes" id="UP000613768">
    <property type="component" value="Unassembled WGS sequence"/>
</dbReference>
<dbReference type="EMBL" id="JACYTR010000076">
    <property type="protein sequence ID" value="MBD8527997.1"/>
    <property type="molecule type" value="Genomic_DNA"/>
</dbReference>
<evidence type="ECO:0000259" key="1">
    <source>
        <dbReference type="Pfam" id="PF09500"/>
    </source>
</evidence>
<sequence>MNPEVECSQRLARLQEKLSSMPPVAAMQIRVHGFERGELQLMAPLSHNVNDKGSAFGGSLAGLMTLACWGSASLALARAGFEAAEVYVQDSQVRYLAPLYDDLMAAGRLLDGFSWDDFVRAFRERGKARVTLCAEVRCADGRVAASFEGRFVALRPG</sequence>
<comment type="caution">
    <text evidence="2">The sequence shown here is derived from an EMBL/GenBank/DDBJ whole genome shotgun (WGS) entry which is preliminary data.</text>
</comment>
<gene>
    <name evidence="2" type="ORF">IFO71_19795</name>
</gene>
<dbReference type="SUPFAM" id="SSF54637">
    <property type="entry name" value="Thioesterase/thiol ester dehydrase-isomerase"/>
    <property type="match status" value="1"/>
</dbReference>
<dbReference type="AlphaFoldDB" id="A0AAW3ZSD1"/>
<dbReference type="Pfam" id="PF09500">
    <property type="entry name" value="YiiD_C"/>
    <property type="match status" value="1"/>
</dbReference>
<dbReference type="Gene3D" id="3.10.129.10">
    <property type="entry name" value="Hotdog Thioesterase"/>
    <property type="match status" value="1"/>
</dbReference>
<reference evidence="2 3" key="1">
    <citation type="submission" date="2020-09" db="EMBL/GenBank/DDBJ databases">
        <title>Pseudoxanthomonas sp. CAU 1598 isolated from sand of Yaerae Beach.</title>
        <authorList>
            <person name="Kim W."/>
        </authorList>
    </citation>
    <scope>NUCLEOTIDE SEQUENCE [LARGE SCALE GENOMIC DNA]</scope>
    <source>
        <strain evidence="2 3">CAU 1598</strain>
    </source>
</reference>
<organism evidence="2 3">
    <name type="scientific">Pseudomarimonas arenosa</name>
    <dbReference type="NCBI Taxonomy" id="2774145"/>
    <lineage>
        <taxon>Bacteria</taxon>
        <taxon>Pseudomonadati</taxon>
        <taxon>Pseudomonadota</taxon>
        <taxon>Gammaproteobacteria</taxon>
        <taxon>Lysobacterales</taxon>
        <taxon>Lysobacteraceae</taxon>
        <taxon>Pseudomarimonas</taxon>
    </lineage>
</organism>
<dbReference type="InterPro" id="IPR029069">
    <property type="entry name" value="HotDog_dom_sf"/>
</dbReference>
<accession>A0AAW3ZSD1</accession>
<name>A0AAW3ZSD1_9GAMM</name>
<evidence type="ECO:0000313" key="2">
    <source>
        <dbReference type="EMBL" id="MBD8527997.1"/>
    </source>
</evidence>
<dbReference type="NCBIfam" id="TIGR02447">
    <property type="entry name" value="yiiD_Cterm"/>
    <property type="match status" value="1"/>
</dbReference>
<dbReference type="RefSeq" id="WP_192031419.1">
    <property type="nucleotide sequence ID" value="NZ_JACYTR010000076.1"/>
</dbReference>
<protein>
    <submittedName>
        <fullName evidence="2">YiiD C-terminal domain-containing protein</fullName>
    </submittedName>
</protein>